<dbReference type="PANTHER" id="PTHR42748">
    <property type="entry name" value="NITROGEN METABOLITE REPRESSION PROTEIN NMRA FAMILY MEMBER"/>
    <property type="match status" value="1"/>
</dbReference>
<dbReference type="AlphaFoldDB" id="H0EVC3"/>
<sequence>MAAQQKKILITGATGKQGRAVIEALESANGTPFQILAMTRNANSANAKVLAAKPNVTVVTGDSTTPIAIFKEHKPIYGVFSVTVLSKVPEDEQAKPLIDAAIENGVEHFVFTSVERGGDVKSDSNPTEIPHFKVKHVIEEYLKKQIAAKNSNMKWTILRPVAFMDNLTPDFMGKGFASMWAGIGQKPLQLIATSDIGLFAARAFNDPAKYQGRSISLAGDELNLKDGKKVFKETMGYDMPETFGFVGSGIKLASKEMGSMFSWFKSDGFGVDIQKLKQEEPKLQNFSTWLKNEKVVQFASRAASA</sequence>
<keyword evidence="2" id="KW-0521">NADP</keyword>
<accession>H0EVC3</accession>
<dbReference type="InParanoid" id="H0EVC3"/>
<evidence type="ECO:0000256" key="2">
    <source>
        <dbReference type="ARBA" id="ARBA00022857"/>
    </source>
</evidence>
<evidence type="ECO:0000259" key="3">
    <source>
        <dbReference type="Pfam" id="PF05368"/>
    </source>
</evidence>
<dbReference type="PANTHER" id="PTHR42748:SF7">
    <property type="entry name" value="NMRA LIKE REDOX SENSOR 1-RELATED"/>
    <property type="match status" value="1"/>
</dbReference>
<dbReference type="GO" id="GO:0005634">
    <property type="term" value="C:nucleus"/>
    <property type="evidence" value="ECO:0007669"/>
    <property type="project" value="TreeGrafter"/>
</dbReference>
<feature type="domain" description="NmrA-like" evidence="3">
    <location>
        <begin position="5"/>
        <end position="269"/>
    </location>
</feature>
<dbReference type="OrthoDB" id="9997102at2759"/>
<comment type="caution">
    <text evidence="4">The sequence shown here is derived from an EMBL/GenBank/DDBJ whole genome shotgun (WGS) entry which is preliminary data.</text>
</comment>
<reference evidence="4 5" key="1">
    <citation type="journal article" date="2012" name="Eukaryot. Cell">
        <title>Genome sequence of the fungus Glarea lozoyensis: the first genome sequence of a species from the Helotiaceae family.</title>
        <authorList>
            <person name="Youssar L."/>
            <person name="Gruening B.A."/>
            <person name="Erxleben A."/>
            <person name="Guenther S."/>
            <person name="Huettel W."/>
        </authorList>
    </citation>
    <scope>NUCLEOTIDE SEQUENCE [LARGE SCALE GENOMIC DNA]</scope>
    <source>
        <strain evidence="5">ATCC 74030 / MF5533</strain>
    </source>
</reference>
<dbReference type="EMBL" id="AGUE01000190">
    <property type="protein sequence ID" value="EHK97511.1"/>
    <property type="molecule type" value="Genomic_DNA"/>
</dbReference>
<organism evidence="4 5">
    <name type="scientific">Glarea lozoyensis (strain ATCC 74030 / MF5533)</name>
    <dbReference type="NCBI Taxonomy" id="1104152"/>
    <lineage>
        <taxon>Eukaryota</taxon>
        <taxon>Fungi</taxon>
        <taxon>Dikarya</taxon>
        <taxon>Ascomycota</taxon>
        <taxon>Pezizomycotina</taxon>
        <taxon>Leotiomycetes</taxon>
        <taxon>Helotiales</taxon>
        <taxon>Helotiaceae</taxon>
        <taxon>Glarea</taxon>
    </lineage>
</organism>
<dbReference type="InterPro" id="IPR036291">
    <property type="entry name" value="NAD(P)-bd_dom_sf"/>
</dbReference>
<dbReference type="Gene3D" id="3.90.25.10">
    <property type="entry name" value="UDP-galactose 4-epimerase, domain 1"/>
    <property type="match status" value="1"/>
</dbReference>
<dbReference type="Proteomes" id="UP000005446">
    <property type="component" value="Unassembled WGS sequence"/>
</dbReference>
<dbReference type="Pfam" id="PF05368">
    <property type="entry name" value="NmrA"/>
    <property type="match status" value="1"/>
</dbReference>
<dbReference type="InterPro" id="IPR051164">
    <property type="entry name" value="NmrA-like_oxidored"/>
</dbReference>
<keyword evidence="5" id="KW-1185">Reference proteome</keyword>
<dbReference type="HOGENOM" id="CLU_007383_8_4_1"/>
<protein>
    <submittedName>
        <fullName evidence="4">Putative NmrA-like family domain-containing protein 1</fullName>
    </submittedName>
</protein>
<proteinExistence type="inferred from homology"/>
<dbReference type="InterPro" id="IPR008030">
    <property type="entry name" value="NmrA-like"/>
</dbReference>
<name>H0EVC3_GLAL7</name>
<evidence type="ECO:0000313" key="4">
    <source>
        <dbReference type="EMBL" id="EHK97511.1"/>
    </source>
</evidence>
<comment type="similarity">
    <text evidence="1">Belongs to the NmrA-type oxidoreductase family.</text>
</comment>
<evidence type="ECO:0000313" key="5">
    <source>
        <dbReference type="Proteomes" id="UP000005446"/>
    </source>
</evidence>
<dbReference type="Gene3D" id="3.40.50.720">
    <property type="entry name" value="NAD(P)-binding Rossmann-like Domain"/>
    <property type="match status" value="1"/>
</dbReference>
<evidence type="ECO:0000256" key="1">
    <source>
        <dbReference type="ARBA" id="ARBA00006328"/>
    </source>
</evidence>
<dbReference type="SUPFAM" id="SSF51735">
    <property type="entry name" value="NAD(P)-binding Rossmann-fold domains"/>
    <property type="match status" value="1"/>
</dbReference>
<gene>
    <name evidence="4" type="ORF">M7I_6720</name>
</gene>